<keyword evidence="3" id="KW-0503">Monooxygenase</keyword>
<protein>
    <submittedName>
        <fullName evidence="3">4-hydroxyacetophenone monooxygenase</fullName>
        <ecNumber evidence="3">1.14.13.84</ecNumber>
    </submittedName>
</protein>
<dbReference type="PRINTS" id="PR00411">
    <property type="entry name" value="PNDRDTASEI"/>
</dbReference>
<evidence type="ECO:0000313" key="3">
    <source>
        <dbReference type="EMBL" id="KJL36521.1"/>
    </source>
</evidence>
<dbReference type="SUPFAM" id="SSF51905">
    <property type="entry name" value="FAD/NAD(P)-binding domain"/>
    <property type="match status" value="2"/>
</dbReference>
<evidence type="ECO:0000256" key="1">
    <source>
        <dbReference type="SAM" id="MobiDB-lite"/>
    </source>
</evidence>
<feature type="region of interest" description="Disordered" evidence="1">
    <location>
        <begin position="485"/>
        <end position="508"/>
    </location>
</feature>
<dbReference type="PRINTS" id="PR00368">
    <property type="entry name" value="FADPNR"/>
</dbReference>
<dbReference type="InterPro" id="IPR023753">
    <property type="entry name" value="FAD/NAD-binding_dom"/>
</dbReference>
<evidence type="ECO:0000313" key="4">
    <source>
        <dbReference type="Proteomes" id="UP000033451"/>
    </source>
</evidence>
<keyword evidence="3" id="KW-0560">Oxidoreductase</keyword>
<accession>A0A0F0LYQ1</accession>
<keyword evidence="4" id="KW-1185">Reference proteome</keyword>
<feature type="domain" description="FAD/NAD(P)-binding" evidence="2">
    <location>
        <begin position="5"/>
        <end position="202"/>
    </location>
</feature>
<dbReference type="Proteomes" id="UP000033451">
    <property type="component" value="Unassembled WGS sequence"/>
</dbReference>
<dbReference type="AlphaFoldDB" id="A0A0F0LYQ1"/>
<dbReference type="InterPro" id="IPR036188">
    <property type="entry name" value="FAD/NAD-bd_sf"/>
</dbReference>
<dbReference type="EMBL" id="JYIY01000073">
    <property type="protein sequence ID" value="KJL36521.1"/>
    <property type="molecule type" value="Genomic_DNA"/>
</dbReference>
<sequence>MTATRVLIVGAGFSGLAAAFALREEGHDVTVIERAASAGGTWRDNVYPGIACDVPSRLYQLRSHLSGAWTREFAPGEEIRTYLERVAAELGDALRYDTPMTAATWDAGASLWRVSTGGASPAQLEADALVLACGRLTEPRIPEIEGLASFPGPIFHSARWRDDVDLTRARVAVIGSGASAVQLAPEIARRGARVTLFQRTPAWIVPRGGRTYDADERAALDADPDAVQAAYDALYREGEERFASRSGDAAASARAHATALDHLAAQVPDETLRAALTPAYAFGCTRVLLSDDFYPSIASGLVDLEPSALTEVSGTTLTAASGRRMEADVIVLATGFAAAEQPYAELVTGEHGTLAAHWATGMTSFASTVVTGFPNLFVLNGPNASLGHNSSVLMAEQQARYAARALREHPAVRRVRPEAETAYTAAIDAAAAATPWLTGGCRNWYVDPRSGRLTLLWPAPVDAFRRVLDGATGAEFEPPHELVGAAGDGAASVIDSTPDSDTSTMGAS</sequence>
<comment type="caution">
    <text evidence="3">The sequence shown here is derived from an EMBL/GenBank/DDBJ whole genome shotgun (WGS) entry which is preliminary data.</text>
</comment>
<dbReference type="PANTHER" id="PTHR42877">
    <property type="entry name" value="L-ORNITHINE N(5)-MONOOXYGENASE-RELATED"/>
    <property type="match status" value="1"/>
</dbReference>
<dbReference type="Gene3D" id="3.50.50.60">
    <property type="entry name" value="FAD/NAD(P)-binding domain"/>
    <property type="match status" value="3"/>
</dbReference>
<organism evidence="3 4">
    <name type="scientific">Microbacterium ginsengisoli</name>
    <dbReference type="NCBI Taxonomy" id="400772"/>
    <lineage>
        <taxon>Bacteria</taxon>
        <taxon>Bacillati</taxon>
        <taxon>Actinomycetota</taxon>
        <taxon>Actinomycetes</taxon>
        <taxon>Micrococcales</taxon>
        <taxon>Microbacteriaceae</taxon>
        <taxon>Microbacterium</taxon>
    </lineage>
</organism>
<dbReference type="PANTHER" id="PTHR42877:SF4">
    <property type="entry name" value="FAD_NAD(P)-BINDING DOMAIN-CONTAINING PROTEIN-RELATED"/>
    <property type="match status" value="1"/>
</dbReference>
<dbReference type="RefSeq" id="WP_048809072.1">
    <property type="nucleotide sequence ID" value="NZ_JYIY01000073.1"/>
</dbReference>
<dbReference type="Pfam" id="PF07992">
    <property type="entry name" value="Pyr_redox_2"/>
    <property type="match status" value="1"/>
</dbReference>
<proteinExistence type="predicted"/>
<evidence type="ECO:0000259" key="2">
    <source>
        <dbReference type="Pfam" id="PF07992"/>
    </source>
</evidence>
<name>A0A0F0LYQ1_9MICO</name>
<dbReference type="EC" id="1.14.13.84" evidence="3"/>
<dbReference type="PATRIC" id="fig|400772.4.peg.1552"/>
<dbReference type="STRING" id="400772.RR49_01531"/>
<feature type="compositionally biased region" description="Polar residues" evidence="1">
    <location>
        <begin position="494"/>
        <end position="508"/>
    </location>
</feature>
<reference evidence="3 4" key="1">
    <citation type="submission" date="2015-02" db="EMBL/GenBank/DDBJ databases">
        <title>Draft genome sequences of ten Microbacterium spp. with emphasis on heavy metal contaminated environments.</title>
        <authorList>
            <person name="Corretto E."/>
        </authorList>
    </citation>
    <scope>NUCLEOTIDE SEQUENCE [LARGE SCALE GENOMIC DNA]</scope>
    <source>
        <strain evidence="3 4">DSM 18659</strain>
    </source>
</reference>
<dbReference type="GO" id="GO:0033767">
    <property type="term" value="F:4-hydroxyacetophenone monooxygenase activity"/>
    <property type="evidence" value="ECO:0007669"/>
    <property type="project" value="UniProtKB-EC"/>
</dbReference>
<dbReference type="InterPro" id="IPR051209">
    <property type="entry name" value="FAD-bind_Monooxygenase_sf"/>
</dbReference>
<gene>
    <name evidence="3" type="primary">hapE</name>
    <name evidence="3" type="ORF">RR49_01531</name>
</gene>